<organism evidence="1 2">
    <name type="scientific">Brassica cretica</name>
    <name type="common">Mustard</name>
    <dbReference type="NCBI Taxonomy" id="69181"/>
    <lineage>
        <taxon>Eukaryota</taxon>
        <taxon>Viridiplantae</taxon>
        <taxon>Streptophyta</taxon>
        <taxon>Embryophyta</taxon>
        <taxon>Tracheophyta</taxon>
        <taxon>Spermatophyta</taxon>
        <taxon>Magnoliopsida</taxon>
        <taxon>eudicotyledons</taxon>
        <taxon>Gunneridae</taxon>
        <taxon>Pentapetalae</taxon>
        <taxon>rosids</taxon>
        <taxon>malvids</taxon>
        <taxon>Brassicales</taxon>
        <taxon>Brassicaceae</taxon>
        <taxon>Brassiceae</taxon>
        <taxon>Brassica</taxon>
    </lineage>
</organism>
<accession>A0ABQ7AX86</accession>
<keyword evidence="2" id="KW-1185">Reference proteome</keyword>
<proteinExistence type="predicted"/>
<comment type="caution">
    <text evidence="1">The sequence shown here is derived from an EMBL/GenBank/DDBJ whole genome shotgun (WGS) entry which is preliminary data.</text>
</comment>
<protein>
    <submittedName>
        <fullName evidence="1">Uncharacterized protein</fullName>
    </submittedName>
</protein>
<sequence>MSPPSTEAIPLLIFPSHLQGRATIVSVIAIVFSDVTKVFTSSLDPSSWNLFCNAIGCFVPNEEKSSPVQGPNHRTSIAGSSTSSPAVFWLIQDDDGEGRRRRRASRCVRVEGKGSEMAEVAFETRAVRDDDGYSRRWFSSSRDGYCSFQPGVA</sequence>
<name>A0ABQ7AX86_BRACR</name>
<reference evidence="1 2" key="1">
    <citation type="journal article" date="2020" name="BMC Genomics">
        <title>Intraspecific diversification of the crop wild relative Brassica cretica Lam. using demographic model selection.</title>
        <authorList>
            <person name="Kioukis A."/>
            <person name="Michalopoulou V.A."/>
            <person name="Briers L."/>
            <person name="Pirintsos S."/>
            <person name="Studholme D.J."/>
            <person name="Pavlidis P."/>
            <person name="Sarris P.F."/>
        </authorList>
    </citation>
    <scope>NUCLEOTIDE SEQUENCE [LARGE SCALE GENOMIC DNA]</scope>
    <source>
        <strain evidence="2">cv. PFS-1207/04</strain>
    </source>
</reference>
<dbReference type="EMBL" id="QGKV02001556">
    <property type="protein sequence ID" value="KAF3518785.1"/>
    <property type="molecule type" value="Genomic_DNA"/>
</dbReference>
<dbReference type="Proteomes" id="UP000266723">
    <property type="component" value="Unassembled WGS sequence"/>
</dbReference>
<evidence type="ECO:0000313" key="1">
    <source>
        <dbReference type="EMBL" id="KAF3518785.1"/>
    </source>
</evidence>
<gene>
    <name evidence="1" type="ORF">DY000_02059386</name>
</gene>
<evidence type="ECO:0000313" key="2">
    <source>
        <dbReference type="Proteomes" id="UP000266723"/>
    </source>
</evidence>